<dbReference type="Pfam" id="PF18986">
    <property type="entry name" value="DUF5719"/>
    <property type="match status" value="1"/>
</dbReference>
<organism evidence="2 3">
    <name type="scientific">Mumia flava</name>
    <dbReference type="NCBI Taxonomy" id="1348852"/>
    <lineage>
        <taxon>Bacteria</taxon>
        <taxon>Bacillati</taxon>
        <taxon>Actinomycetota</taxon>
        <taxon>Actinomycetes</taxon>
        <taxon>Propionibacteriales</taxon>
        <taxon>Nocardioidaceae</taxon>
        <taxon>Mumia</taxon>
    </lineage>
</organism>
<comment type="caution">
    <text evidence="2">The sequence shown here is derived from an EMBL/GenBank/DDBJ whole genome shotgun (WGS) entry which is preliminary data.</text>
</comment>
<evidence type="ECO:0008006" key="4">
    <source>
        <dbReference type="Google" id="ProtNLM"/>
    </source>
</evidence>
<dbReference type="OrthoDB" id="3729011at2"/>
<evidence type="ECO:0000313" key="3">
    <source>
        <dbReference type="Proteomes" id="UP000230842"/>
    </source>
</evidence>
<evidence type="ECO:0000313" key="2">
    <source>
        <dbReference type="EMBL" id="PJJ58532.1"/>
    </source>
</evidence>
<dbReference type="AlphaFoldDB" id="A0A2M9BKR3"/>
<dbReference type="Proteomes" id="UP000230842">
    <property type="component" value="Unassembled WGS sequence"/>
</dbReference>
<gene>
    <name evidence="2" type="ORF">CLV56_2783</name>
</gene>
<dbReference type="InterPro" id="IPR043777">
    <property type="entry name" value="DUF5719"/>
</dbReference>
<proteinExistence type="predicted"/>
<name>A0A2M9BKR3_9ACTN</name>
<dbReference type="RefSeq" id="WP_100414973.1">
    <property type="nucleotide sequence ID" value="NZ_PGEZ01000001.1"/>
</dbReference>
<accession>A0A2M9BKR3</accession>
<evidence type="ECO:0000256" key="1">
    <source>
        <dbReference type="SAM" id="MobiDB-lite"/>
    </source>
</evidence>
<keyword evidence="3" id="KW-1185">Reference proteome</keyword>
<sequence length="507" mass="50986">MSRTGPDAPRPSRSSRGGGRRIKEQVVATTSAASALAARSGRLAIAAIAVAVGLVGVAALHDPAQPDDVEAPTPQTVTRLAYACPAFAERGGADPSAVMVGRLPGSGADGERSAVRLPGDGRAPALTGAVAGGWSIAAPKADTEAVRIVADGAVAPGTAAYAAVEASDDLGGGLAVTGCGRAGTEHWFAAAGTTAEHRTALQLTTTTAQQAVVDVTVYGPSGPIEAPGGAGIVVEPDAPRTVRLDRLAAGVDELAVRVDVRRGAVSVAAADVRADGLLPAGSEWLPEAAAPARDQVLTGAVKADGERTLVIANPTDRRAVVEPSVQTADATFTPTGLESIEVGPESIATVKLPGDVGEDAFTLRLSSDVAVTAALRTVVDDDATYTAAGEPWKGQAIVPMDLGDAPAPTRLLLGTDAEDPTTVRLEAYDDTGEQVGSTQVELQPGRTGDVALNEKTLGTDPSDASYLTLTAKDPVRGTVAFTDGGLASYPMVAAPVAEPAPAVRPAP</sequence>
<protein>
    <recommendedName>
        <fullName evidence="4">Secreted protein</fullName>
    </recommendedName>
</protein>
<feature type="region of interest" description="Disordered" evidence="1">
    <location>
        <begin position="1"/>
        <end position="25"/>
    </location>
</feature>
<reference evidence="2 3" key="1">
    <citation type="submission" date="2017-11" db="EMBL/GenBank/DDBJ databases">
        <title>Genomic Encyclopedia of Archaeal and Bacterial Type Strains, Phase II (KMG-II): From Individual Species to Whole Genera.</title>
        <authorList>
            <person name="Goeker M."/>
        </authorList>
    </citation>
    <scope>NUCLEOTIDE SEQUENCE [LARGE SCALE GENOMIC DNA]</scope>
    <source>
        <strain evidence="2 3">DSM 27763</strain>
    </source>
</reference>
<dbReference type="EMBL" id="PGEZ01000001">
    <property type="protein sequence ID" value="PJJ58532.1"/>
    <property type="molecule type" value="Genomic_DNA"/>
</dbReference>